<organism evidence="2 3">
    <name type="scientific">Liparis tanakae</name>
    <name type="common">Tanaka's snailfish</name>
    <dbReference type="NCBI Taxonomy" id="230148"/>
    <lineage>
        <taxon>Eukaryota</taxon>
        <taxon>Metazoa</taxon>
        <taxon>Chordata</taxon>
        <taxon>Craniata</taxon>
        <taxon>Vertebrata</taxon>
        <taxon>Euteleostomi</taxon>
        <taxon>Actinopterygii</taxon>
        <taxon>Neopterygii</taxon>
        <taxon>Teleostei</taxon>
        <taxon>Neoteleostei</taxon>
        <taxon>Acanthomorphata</taxon>
        <taxon>Eupercaria</taxon>
        <taxon>Perciformes</taxon>
        <taxon>Cottioidei</taxon>
        <taxon>Cottales</taxon>
        <taxon>Liparidae</taxon>
        <taxon>Liparis</taxon>
    </lineage>
</organism>
<keyword evidence="3" id="KW-1185">Reference proteome</keyword>
<reference evidence="2 3" key="1">
    <citation type="submission" date="2019-03" db="EMBL/GenBank/DDBJ databases">
        <title>First draft genome of Liparis tanakae, snailfish: a comprehensive survey of snailfish specific genes.</title>
        <authorList>
            <person name="Kim W."/>
            <person name="Song I."/>
            <person name="Jeong J.-H."/>
            <person name="Kim D."/>
            <person name="Kim S."/>
            <person name="Ryu S."/>
            <person name="Song J.Y."/>
            <person name="Lee S.K."/>
        </authorList>
    </citation>
    <scope>NUCLEOTIDE SEQUENCE [LARGE SCALE GENOMIC DNA]</scope>
    <source>
        <tissue evidence="2">Muscle</tissue>
    </source>
</reference>
<gene>
    <name evidence="2" type="ORF">EYF80_037986</name>
</gene>
<comment type="caution">
    <text evidence="2">The sequence shown here is derived from an EMBL/GenBank/DDBJ whole genome shotgun (WGS) entry which is preliminary data.</text>
</comment>
<sequence length="213" mass="24038">MLGADWLSWPGSATDSRAEEDGEAAITLLVLGLQEVLALSRPGEGPGSRRLRRLLPSPRLGRDRPPLKRMKRRDRDVYVVYLHQNAALLRRRLLRRRLLHRASTIVCVSSSFRGLRGSAAQWGAQQPSWSGSRTPLTEKFNNSMSNQECGFLRRASQQFLDQFLGSVLPWRRCGDALKRVNVPNGEHHGRPTVAVSNVHFQPVGLRRTQMLQT</sequence>
<dbReference type="Proteomes" id="UP000314294">
    <property type="component" value="Unassembled WGS sequence"/>
</dbReference>
<accession>A0A4Z2GE51</accession>
<dbReference type="AlphaFoldDB" id="A0A4Z2GE51"/>
<evidence type="ECO:0000313" key="3">
    <source>
        <dbReference type="Proteomes" id="UP000314294"/>
    </source>
</evidence>
<evidence type="ECO:0000256" key="1">
    <source>
        <dbReference type="SAM" id="MobiDB-lite"/>
    </source>
</evidence>
<evidence type="ECO:0000313" key="2">
    <source>
        <dbReference type="EMBL" id="TNN51818.1"/>
    </source>
</evidence>
<feature type="region of interest" description="Disordered" evidence="1">
    <location>
        <begin position="41"/>
        <end position="66"/>
    </location>
</feature>
<name>A0A4Z2GE51_9TELE</name>
<proteinExistence type="predicted"/>
<dbReference type="EMBL" id="SRLO01000569">
    <property type="protein sequence ID" value="TNN51818.1"/>
    <property type="molecule type" value="Genomic_DNA"/>
</dbReference>
<protein>
    <submittedName>
        <fullName evidence="2">Uncharacterized protein</fullName>
    </submittedName>
</protein>